<keyword evidence="4 6" id="KW-0811">Translocation</keyword>
<evidence type="ECO:0000256" key="2">
    <source>
        <dbReference type="ARBA" id="ARBA00022448"/>
    </source>
</evidence>
<accession>A0A4R2PN34</accession>
<reference evidence="8 9" key="1">
    <citation type="submission" date="2019-03" db="EMBL/GenBank/DDBJ databases">
        <title>Genomic Encyclopedia of Type Strains, Phase IV (KMG-IV): sequencing the most valuable type-strain genomes for metagenomic binning, comparative biology and taxonomic classification.</title>
        <authorList>
            <person name="Goeker M."/>
        </authorList>
    </citation>
    <scope>NUCLEOTIDE SEQUENCE [LARGE SCALE GENOMIC DNA]</scope>
    <source>
        <strain evidence="8 9">DSM 2132</strain>
    </source>
</reference>
<feature type="region of interest" description="Disordered" evidence="7">
    <location>
        <begin position="1"/>
        <end position="21"/>
    </location>
</feature>
<comment type="subunit">
    <text evidence="6">Homotetramer, a dimer of dimers. One homotetramer interacts with 1 SecA dimer.</text>
</comment>
<organism evidence="8 9">
    <name type="scientific">Rhodothalassium salexigens DSM 2132</name>
    <dbReference type="NCBI Taxonomy" id="1188247"/>
    <lineage>
        <taxon>Bacteria</taxon>
        <taxon>Pseudomonadati</taxon>
        <taxon>Pseudomonadota</taxon>
        <taxon>Alphaproteobacteria</taxon>
        <taxon>Rhodothalassiales</taxon>
        <taxon>Rhodothalassiaceae</taxon>
        <taxon>Rhodothalassium</taxon>
    </lineage>
</organism>
<evidence type="ECO:0000256" key="4">
    <source>
        <dbReference type="ARBA" id="ARBA00023010"/>
    </source>
</evidence>
<dbReference type="Gene3D" id="3.10.420.10">
    <property type="entry name" value="SecB-like"/>
    <property type="match status" value="1"/>
</dbReference>
<evidence type="ECO:0000313" key="8">
    <source>
        <dbReference type="EMBL" id="TCP36168.1"/>
    </source>
</evidence>
<keyword evidence="6" id="KW-0963">Cytoplasm</keyword>
<proteinExistence type="inferred from homology"/>
<keyword evidence="3 6" id="KW-0653">Protein transport</keyword>
<dbReference type="RefSeq" id="WP_184409787.1">
    <property type="nucleotide sequence ID" value="NZ_JACIGF010000003.1"/>
</dbReference>
<evidence type="ECO:0000256" key="5">
    <source>
        <dbReference type="ARBA" id="ARBA00023186"/>
    </source>
</evidence>
<evidence type="ECO:0000256" key="3">
    <source>
        <dbReference type="ARBA" id="ARBA00022927"/>
    </source>
</evidence>
<dbReference type="PRINTS" id="PR01594">
    <property type="entry name" value="SECBCHAPRONE"/>
</dbReference>
<dbReference type="AlphaFoldDB" id="A0A4R2PN34"/>
<name>A0A4R2PN34_RHOSA</name>
<dbReference type="NCBIfam" id="NF004392">
    <property type="entry name" value="PRK05751.1-3"/>
    <property type="match status" value="1"/>
</dbReference>
<keyword evidence="2 6" id="KW-0813">Transport</keyword>
<dbReference type="GO" id="GO:0051262">
    <property type="term" value="P:protein tetramerization"/>
    <property type="evidence" value="ECO:0007669"/>
    <property type="project" value="InterPro"/>
</dbReference>
<dbReference type="InParanoid" id="A0A4R2PN34"/>
<comment type="subcellular location">
    <subcellularLocation>
        <location evidence="6">Cytoplasm</location>
    </subcellularLocation>
</comment>
<evidence type="ECO:0000256" key="7">
    <source>
        <dbReference type="SAM" id="MobiDB-lite"/>
    </source>
</evidence>
<dbReference type="PANTHER" id="PTHR36918">
    <property type="match status" value="1"/>
</dbReference>
<dbReference type="InterPro" id="IPR035958">
    <property type="entry name" value="SecB-like_sf"/>
</dbReference>
<sequence>MAEETTGPEAGSDAQPAGGEASVAAQYVKDLSFENPNAPQTLYRQPDDKPNIDVSVNVQAQQRGQDAYEVELKISATSKTKEDTPTVIFAVEVQYAGLFMARNLSDAQLQQFLLIAAPQMLFPFARRIIADAVRDGGFPPLMLDPIDFHALYQQQRQQIQQQQTGDAPTLN</sequence>
<comment type="function">
    <text evidence="6">One of the proteins required for the normal export of preproteins out of the cell cytoplasm. It is a molecular chaperone that binds to a subset of precursor proteins, maintaining them in a translocation-competent state. It also specifically binds to its receptor SecA.</text>
</comment>
<dbReference type="PANTHER" id="PTHR36918:SF1">
    <property type="entry name" value="PROTEIN-EXPORT PROTEIN SECB"/>
    <property type="match status" value="1"/>
</dbReference>
<dbReference type="InterPro" id="IPR003708">
    <property type="entry name" value="SecB"/>
</dbReference>
<dbReference type="GO" id="GO:0005737">
    <property type="term" value="C:cytoplasm"/>
    <property type="evidence" value="ECO:0007669"/>
    <property type="project" value="UniProtKB-SubCell"/>
</dbReference>
<dbReference type="FunCoup" id="A0A4R2PN34">
    <property type="interactions" value="220"/>
</dbReference>
<gene>
    <name evidence="6" type="primary">secB</name>
    <name evidence="8" type="ORF">EV659_10355</name>
</gene>
<evidence type="ECO:0000313" key="9">
    <source>
        <dbReference type="Proteomes" id="UP000295399"/>
    </source>
</evidence>
<evidence type="ECO:0000256" key="6">
    <source>
        <dbReference type="HAMAP-Rule" id="MF_00821"/>
    </source>
</evidence>
<dbReference type="SUPFAM" id="SSF54611">
    <property type="entry name" value="SecB-like"/>
    <property type="match status" value="1"/>
</dbReference>
<dbReference type="GO" id="GO:0006457">
    <property type="term" value="P:protein folding"/>
    <property type="evidence" value="ECO:0007669"/>
    <property type="project" value="UniProtKB-UniRule"/>
</dbReference>
<dbReference type="HAMAP" id="MF_00821">
    <property type="entry name" value="SecB"/>
    <property type="match status" value="1"/>
</dbReference>
<comment type="similarity">
    <text evidence="1 6">Belongs to the SecB family.</text>
</comment>
<dbReference type="NCBIfam" id="TIGR00809">
    <property type="entry name" value="secB"/>
    <property type="match status" value="1"/>
</dbReference>
<keyword evidence="5 6" id="KW-0143">Chaperone</keyword>
<protein>
    <recommendedName>
        <fullName evidence="6">Protein-export protein SecB</fullName>
    </recommendedName>
</protein>
<dbReference type="Pfam" id="PF02556">
    <property type="entry name" value="SecB"/>
    <property type="match status" value="1"/>
</dbReference>
<evidence type="ECO:0000256" key="1">
    <source>
        <dbReference type="ARBA" id="ARBA00009990"/>
    </source>
</evidence>
<dbReference type="GO" id="GO:0015031">
    <property type="term" value="P:protein transport"/>
    <property type="evidence" value="ECO:0007669"/>
    <property type="project" value="UniProtKB-UniRule"/>
</dbReference>
<comment type="caution">
    <text evidence="8">The sequence shown here is derived from an EMBL/GenBank/DDBJ whole genome shotgun (WGS) entry which is preliminary data.</text>
</comment>
<dbReference type="GO" id="GO:0051082">
    <property type="term" value="F:unfolded protein binding"/>
    <property type="evidence" value="ECO:0007669"/>
    <property type="project" value="InterPro"/>
</dbReference>
<keyword evidence="9" id="KW-1185">Reference proteome</keyword>
<dbReference type="Proteomes" id="UP000295399">
    <property type="component" value="Unassembled WGS sequence"/>
</dbReference>
<dbReference type="EMBL" id="SLXO01000003">
    <property type="protein sequence ID" value="TCP36168.1"/>
    <property type="molecule type" value="Genomic_DNA"/>
</dbReference>